<proteinExistence type="predicted"/>
<dbReference type="CDD" id="cd00161">
    <property type="entry name" value="beta-trefoil_Ricin-like"/>
    <property type="match status" value="1"/>
</dbReference>
<keyword evidence="2" id="KW-1185">Reference proteome</keyword>
<evidence type="ECO:0000313" key="2">
    <source>
        <dbReference type="Proteomes" id="UP000622580"/>
    </source>
</evidence>
<dbReference type="EMBL" id="JAGSGD010000001">
    <property type="protein sequence ID" value="MBR7620961.1"/>
    <property type="molecule type" value="Genomic_DNA"/>
</dbReference>
<dbReference type="AlphaFoldDB" id="A0A941D2H9"/>
<protein>
    <recommendedName>
        <fullName evidence="3">Ricin B lectin domain-containing protein</fullName>
    </recommendedName>
</protein>
<sequence>MTDRRVHIVAYETSGQATEMVVGATDYTRDDGQMPVLRPKNHRAGTIFVMEDAHDDGAFYFRHEASGKYLAHWGSMQLALTRRGPDARENIVLQHKMDGLDPSPWVAINNYNHDRVIDIDHGVMEDGRRLLSFPWNGGTNQWWRLEDA</sequence>
<evidence type="ECO:0000313" key="1">
    <source>
        <dbReference type="EMBL" id="MBR7620961.1"/>
    </source>
</evidence>
<dbReference type="InterPro" id="IPR035992">
    <property type="entry name" value="Ricin_B-like_lectins"/>
</dbReference>
<organism evidence="1 2">
    <name type="scientific">Phenylobacterium glaciei</name>
    <dbReference type="NCBI Taxonomy" id="2803784"/>
    <lineage>
        <taxon>Bacteria</taxon>
        <taxon>Pseudomonadati</taxon>
        <taxon>Pseudomonadota</taxon>
        <taxon>Alphaproteobacteria</taxon>
        <taxon>Caulobacterales</taxon>
        <taxon>Caulobacteraceae</taxon>
        <taxon>Phenylobacterium</taxon>
    </lineage>
</organism>
<evidence type="ECO:0008006" key="3">
    <source>
        <dbReference type="Google" id="ProtNLM"/>
    </source>
</evidence>
<dbReference type="Proteomes" id="UP000622580">
    <property type="component" value="Unassembled WGS sequence"/>
</dbReference>
<dbReference type="RefSeq" id="WP_215341719.1">
    <property type="nucleotide sequence ID" value="NZ_JAGSGD010000001.1"/>
</dbReference>
<gene>
    <name evidence="1" type="ORF">JKL49_16320</name>
</gene>
<accession>A0A941D2H9</accession>
<dbReference type="SUPFAM" id="SSF50370">
    <property type="entry name" value="Ricin B-like lectins"/>
    <property type="match status" value="1"/>
</dbReference>
<dbReference type="Gene3D" id="2.80.10.50">
    <property type="match status" value="1"/>
</dbReference>
<reference evidence="1" key="1">
    <citation type="submission" date="2021-04" db="EMBL/GenBank/DDBJ databases">
        <title>Draft genome assembly of strain Phenylobacterium sp. 20VBR1 using MiniION and Illumina platforms.</title>
        <authorList>
            <person name="Thomas F.A."/>
            <person name="Krishnan K.P."/>
            <person name="Sinha R.K."/>
        </authorList>
    </citation>
    <scope>NUCLEOTIDE SEQUENCE</scope>
    <source>
        <strain evidence="1">20VBR1</strain>
    </source>
</reference>
<name>A0A941D2H9_9CAUL</name>
<comment type="caution">
    <text evidence="1">The sequence shown here is derived from an EMBL/GenBank/DDBJ whole genome shotgun (WGS) entry which is preliminary data.</text>
</comment>